<accession>S7QMX1</accession>
<dbReference type="Proteomes" id="UP000030669">
    <property type="component" value="Unassembled WGS sequence"/>
</dbReference>
<feature type="region of interest" description="Disordered" evidence="1">
    <location>
        <begin position="98"/>
        <end position="162"/>
    </location>
</feature>
<dbReference type="OrthoDB" id="8093034at2759"/>
<reference evidence="3 4" key="1">
    <citation type="journal article" date="2012" name="Science">
        <title>The Paleozoic origin of enzymatic lignin decomposition reconstructed from 31 fungal genomes.</title>
        <authorList>
            <person name="Floudas D."/>
            <person name="Binder M."/>
            <person name="Riley R."/>
            <person name="Barry K."/>
            <person name="Blanchette R.A."/>
            <person name="Henrissat B."/>
            <person name="Martinez A.T."/>
            <person name="Otillar R."/>
            <person name="Spatafora J.W."/>
            <person name="Yadav J.S."/>
            <person name="Aerts A."/>
            <person name="Benoit I."/>
            <person name="Boyd A."/>
            <person name="Carlson A."/>
            <person name="Copeland A."/>
            <person name="Coutinho P.M."/>
            <person name="de Vries R.P."/>
            <person name="Ferreira P."/>
            <person name="Findley K."/>
            <person name="Foster B."/>
            <person name="Gaskell J."/>
            <person name="Glotzer D."/>
            <person name="Gorecki P."/>
            <person name="Heitman J."/>
            <person name="Hesse C."/>
            <person name="Hori C."/>
            <person name="Igarashi K."/>
            <person name="Jurgens J.A."/>
            <person name="Kallen N."/>
            <person name="Kersten P."/>
            <person name="Kohler A."/>
            <person name="Kuees U."/>
            <person name="Kumar T.K.A."/>
            <person name="Kuo A."/>
            <person name="LaButti K."/>
            <person name="Larrondo L.F."/>
            <person name="Lindquist E."/>
            <person name="Ling A."/>
            <person name="Lombard V."/>
            <person name="Lucas S."/>
            <person name="Lundell T."/>
            <person name="Martin R."/>
            <person name="McLaughlin D.J."/>
            <person name="Morgenstern I."/>
            <person name="Morin E."/>
            <person name="Murat C."/>
            <person name="Nagy L.G."/>
            <person name="Nolan M."/>
            <person name="Ohm R.A."/>
            <person name="Patyshakuliyeva A."/>
            <person name="Rokas A."/>
            <person name="Ruiz-Duenas F.J."/>
            <person name="Sabat G."/>
            <person name="Salamov A."/>
            <person name="Samejima M."/>
            <person name="Schmutz J."/>
            <person name="Slot J.C."/>
            <person name="St John F."/>
            <person name="Stenlid J."/>
            <person name="Sun H."/>
            <person name="Sun S."/>
            <person name="Syed K."/>
            <person name="Tsang A."/>
            <person name="Wiebenga A."/>
            <person name="Young D."/>
            <person name="Pisabarro A."/>
            <person name="Eastwood D.C."/>
            <person name="Martin F."/>
            <person name="Cullen D."/>
            <person name="Grigoriev I.V."/>
            <person name="Hibbett D.S."/>
        </authorList>
    </citation>
    <scope>NUCLEOTIDE SEQUENCE [LARGE SCALE GENOMIC DNA]</scope>
    <source>
        <strain evidence="3 4">ATCC 11539</strain>
    </source>
</reference>
<feature type="signal peptide" evidence="2">
    <location>
        <begin position="1"/>
        <end position="22"/>
    </location>
</feature>
<evidence type="ECO:0000256" key="2">
    <source>
        <dbReference type="SAM" id="SignalP"/>
    </source>
</evidence>
<dbReference type="GeneID" id="19303337"/>
<evidence type="ECO:0000313" key="3">
    <source>
        <dbReference type="EMBL" id="EPQ60906.1"/>
    </source>
</evidence>
<sequence length="343" mass="31936">MRTSAIALGLVAAALSPTLVSCAPFPADGGSAATSSGGNASGGSVNGPANGSGLGTGLGLINMFSNKAGNGGTANSGNAMGGSGGTFSPASAPVAAYKAPAAKPNTKRPKPSSEPKPAAAPEFQPPTAEVGSEPAMTMHAGDNANAGAATSGEGGQVSGGSINNPGGALNVFGNEAGNGGSGASGNAVGGNMKRAGSGGWNLPFLRPGQKKRTNGGPASSQQGGNASGGSVNGGDDRGLAALNILNIGSNNAGDGGLAKSGDSLGGIGGHVPERLTNPGRPSITKAKSVAGSGGQAVAGEGGMAPGGSVNTPQGLINLWSNNAGDGGDGRSGFANGGAGGVAL</sequence>
<feature type="region of interest" description="Disordered" evidence="1">
    <location>
        <begin position="291"/>
        <end position="311"/>
    </location>
</feature>
<evidence type="ECO:0000313" key="4">
    <source>
        <dbReference type="Proteomes" id="UP000030669"/>
    </source>
</evidence>
<dbReference type="EMBL" id="KB469296">
    <property type="protein sequence ID" value="EPQ60906.1"/>
    <property type="molecule type" value="Genomic_DNA"/>
</dbReference>
<dbReference type="STRING" id="670483.S7QMX1"/>
<dbReference type="AlphaFoldDB" id="S7QMX1"/>
<organism evidence="3 4">
    <name type="scientific">Gloeophyllum trabeum (strain ATCC 11539 / FP-39264 / Madison 617)</name>
    <name type="common">Brown rot fungus</name>
    <dbReference type="NCBI Taxonomy" id="670483"/>
    <lineage>
        <taxon>Eukaryota</taxon>
        <taxon>Fungi</taxon>
        <taxon>Dikarya</taxon>
        <taxon>Basidiomycota</taxon>
        <taxon>Agaricomycotina</taxon>
        <taxon>Agaricomycetes</taxon>
        <taxon>Gloeophyllales</taxon>
        <taxon>Gloeophyllaceae</taxon>
        <taxon>Gloeophyllum</taxon>
    </lineage>
</organism>
<dbReference type="KEGG" id="gtr:GLOTRDRAFT_135505"/>
<feature type="compositionally biased region" description="Low complexity" evidence="1">
    <location>
        <begin position="215"/>
        <end position="224"/>
    </location>
</feature>
<feature type="region of interest" description="Disordered" evidence="1">
    <location>
        <begin position="183"/>
        <end position="234"/>
    </location>
</feature>
<dbReference type="eggNOG" id="ENOG502SXBG">
    <property type="taxonomic scope" value="Eukaryota"/>
</dbReference>
<name>S7QMX1_GLOTA</name>
<dbReference type="RefSeq" id="XP_007861205.1">
    <property type="nucleotide sequence ID" value="XM_007863014.1"/>
</dbReference>
<gene>
    <name evidence="3" type="ORF">GLOTRDRAFT_135505</name>
</gene>
<dbReference type="OMA" id="GQNDGFG"/>
<protein>
    <submittedName>
        <fullName evidence="3">Uncharacterized protein</fullName>
    </submittedName>
</protein>
<feature type="compositionally biased region" description="Gly residues" evidence="1">
    <location>
        <begin position="291"/>
        <end position="305"/>
    </location>
</feature>
<dbReference type="HOGENOM" id="CLU_847475_0_0_1"/>
<proteinExistence type="predicted"/>
<keyword evidence="4" id="KW-1185">Reference proteome</keyword>
<evidence type="ECO:0000256" key="1">
    <source>
        <dbReference type="SAM" id="MobiDB-lite"/>
    </source>
</evidence>
<feature type="chain" id="PRO_5004544165" evidence="2">
    <location>
        <begin position="23"/>
        <end position="343"/>
    </location>
</feature>
<keyword evidence="2" id="KW-0732">Signal</keyword>
<dbReference type="PROSITE" id="PS51257">
    <property type="entry name" value="PROKAR_LIPOPROTEIN"/>
    <property type="match status" value="1"/>
</dbReference>